<sequence>MMTMTTNKRKNMMKKKLKTVLLLDDNGATNTIHTKFITKVNFADEILKFQCAVKALAYLKSVTPLTPDLIFVDINMPNINGWEFLRKFEKMSDVEKKNSIVVLLSTSLSTEDREKAGKMKIIDKVRLKPLTVKAVQEIVTDFFLYNEPLKIA</sequence>
<evidence type="ECO:0000313" key="3">
    <source>
        <dbReference type="EMBL" id="TMM56648.1"/>
    </source>
</evidence>
<dbReference type="Gene3D" id="3.40.50.2300">
    <property type="match status" value="1"/>
</dbReference>
<feature type="domain" description="Response regulatory" evidence="2">
    <location>
        <begin position="19"/>
        <end position="143"/>
    </location>
</feature>
<accession>A0A5S3PUM6</accession>
<feature type="modified residue" description="4-aspartylphosphate" evidence="1">
    <location>
        <position position="73"/>
    </location>
</feature>
<organism evidence="3 4">
    <name type="scientific">Maribacter algarum</name>
    <name type="common">ex Zhang et al. 2020</name>
    <dbReference type="NCBI Taxonomy" id="2578118"/>
    <lineage>
        <taxon>Bacteria</taxon>
        <taxon>Pseudomonadati</taxon>
        <taxon>Bacteroidota</taxon>
        <taxon>Flavobacteriia</taxon>
        <taxon>Flavobacteriales</taxon>
        <taxon>Flavobacteriaceae</taxon>
        <taxon>Maribacter</taxon>
    </lineage>
</organism>
<gene>
    <name evidence="3" type="ORF">FEE95_09085</name>
</gene>
<name>A0A5S3PUM6_9FLAO</name>
<evidence type="ECO:0000313" key="4">
    <source>
        <dbReference type="Proteomes" id="UP000310314"/>
    </source>
</evidence>
<keyword evidence="4" id="KW-1185">Reference proteome</keyword>
<keyword evidence="1" id="KW-0597">Phosphoprotein</keyword>
<dbReference type="AlphaFoldDB" id="A0A5S3PUM6"/>
<dbReference type="SUPFAM" id="SSF52172">
    <property type="entry name" value="CheY-like"/>
    <property type="match status" value="1"/>
</dbReference>
<dbReference type="PROSITE" id="PS50110">
    <property type="entry name" value="RESPONSE_REGULATORY"/>
    <property type="match status" value="1"/>
</dbReference>
<dbReference type="GO" id="GO:0000160">
    <property type="term" value="P:phosphorelay signal transduction system"/>
    <property type="evidence" value="ECO:0007669"/>
    <property type="project" value="InterPro"/>
</dbReference>
<dbReference type="InterPro" id="IPR001789">
    <property type="entry name" value="Sig_transdc_resp-reg_receiver"/>
</dbReference>
<dbReference type="Pfam" id="PF00072">
    <property type="entry name" value="Response_reg"/>
    <property type="match status" value="1"/>
</dbReference>
<protein>
    <submittedName>
        <fullName evidence="3">Response regulator</fullName>
    </submittedName>
</protein>
<evidence type="ECO:0000256" key="1">
    <source>
        <dbReference type="PROSITE-ProRule" id="PRU00169"/>
    </source>
</evidence>
<proteinExistence type="predicted"/>
<dbReference type="PANTHER" id="PTHR44520">
    <property type="entry name" value="RESPONSE REGULATOR RCP1-RELATED"/>
    <property type="match status" value="1"/>
</dbReference>
<evidence type="ECO:0000259" key="2">
    <source>
        <dbReference type="PROSITE" id="PS50110"/>
    </source>
</evidence>
<reference evidence="3 4" key="1">
    <citation type="submission" date="2019-05" db="EMBL/GenBank/DDBJ databases">
        <authorList>
            <person name="Zhang J.-Y."/>
            <person name="Feg X."/>
            <person name="Du Z.-J."/>
        </authorList>
    </citation>
    <scope>NUCLEOTIDE SEQUENCE [LARGE SCALE GENOMIC DNA]</scope>
    <source>
        <strain evidence="3 4">RZ26</strain>
    </source>
</reference>
<dbReference type="InterPro" id="IPR052893">
    <property type="entry name" value="TCS_response_regulator"/>
</dbReference>
<dbReference type="Proteomes" id="UP000310314">
    <property type="component" value="Unassembled WGS sequence"/>
</dbReference>
<dbReference type="OrthoDB" id="673128at2"/>
<dbReference type="InterPro" id="IPR011006">
    <property type="entry name" value="CheY-like_superfamily"/>
</dbReference>
<comment type="caution">
    <text evidence="3">The sequence shown here is derived from an EMBL/GenBank/DDBJ whole genome shotgun (WGS) entry which is preliminary data.</text>
</comment>
<dbReference type="EMBL" id="VATY01000002">
    <property type="protein sequence ID" value="TMM56648.1"/>
    <property type="molecule type" value="Genomic_DNA"/>
</dbReference>
<dbReference type="PANTHER" id="PTHR44520:SF2">
    <property type="entry name" value="RESPONSE REGULATOR RCP1"/>
    <property type="match status" value="1"/>
</dbReference>
<dbReference type="SMART" id="SM00448">
    <property type="entry name" value="REC"/>
    <property type="match status" value="1"/>
</dbReference>